<proteinExistence type="predicted"/>
<evidence type="ECO:0008006" key="4">
    <source>
        <dbReference type="Google" id="ProtNLM"/>
    </source>
</evidence>
<feature type="signal peptide" evidence="1">
    <location>
        <begin position="1"/>
        <end position="28"/>
    </location>
</feature>
<dbReference type="Proteomes" id="UP000223913">
    <property type="component" value="Unassembled WGS sequence"/>
</dbReference>
<dbReference type="Pfam" id="PF12006">
    <property type="entry name" value="DUF3500"/>
    <property type="match status" value="1"/>
</dbReference>
<reference evidence="2 3" key="1">
    <citation type="submission" date="2017-10" db="EMBL/GenBank/DDBJ databases">
        <title>The draft genome sequence of Lewinella nigricans NBRC 102662.</title>
        <authorList>
            <person name="Wang K."/>
        </authorList>
    </citation>
    <scope>NUCLEOTIDE SEQUENCE [LARGE SCALE GENOMIC DNA]</scope>
    <source>
        <strain evidence="2 3">NBRC 102662</strain>
    </source>
</reference>
<dbReference type="OrthoDB" id="581140at2"/>
<name>A0A2D0N183_FLAN2</name>
<protein>
    <recommendedName>
        <fullName evidence="4">DUF3500 domain-containing protein</fullName>
    </recommendedName>
</protein>
<sequence>MKNNLKKLNGHKFYLLLVLSLLIGGLSACQETEIADDGGNTDDPVVVDCSTEGTVAISSTAVIQNLQQAILAFRNSLSESLLETGSTCLDDERVYLWHNTPANNNRDGITYGDLSDAQLVLFKTLLQQFLSDAGYQKVDEITTLAEGFLSEINSGMWHPDYYSIDMFGDPETSGSWGFQIDGHHCAITFLVHGDQISMVPAFLGGEPTTETYNGTSFDIFADERDLALALYNTLSTDELAAAVSTGSLGLKVGPASQNGNPDPYRGDYDYSGFATGLKYSEMTSTAQANLIALMQEYVYNLETTFADEWWSDVFANIEDTYFVWIDNVTTPSATTQFYYRIYNPYLWVEYNMENPVGQGIETWNHAHTITRIPNNPTDDAFGGDYGIFAQIINNGGTRTLFEHYALADHHKLSEIQFDYTVEGIGHTHDLHAHTHVH</sequence>
<comment type="caution">
    <text evidence="2">The sequence shown here is derived from an EMBL/GenBank/DDBJ whole genome shotgun (WGS) entry which is preliminary data.</text>
</comment>
<dbReference type="AlphaFoldDB" id="A0A2D0N183"/>
<dbReference type="EMBL" id="PDUD01000042">
    <property type="protein sequence ID" value="PHN02291.1"/>
    <property type="molecule type" value="Genomic_DNA"/>
</dbReference>
<gene>
    <name evidence="2" type="ORF">CRP01_32855</name>
</gene>
<dbReference type="PANTHER" id="PTHR37489:SF1">
    <property type="entry name" value="DUF3500 DOMAIN-CONTAINING PROTEIN"/>
    <property type="match status" value="1"/>
</dbReference>
<dbReference type="InterPro" id="IPR021889">
    <property type="entry name" value="DUF3500"/>
</dbReference>
<keyword evidence="1" id="KW-0732">Signal</keyword>
<dbReference type="PANTHER" id="PTHR37489">
    <property type="entry name" value="DUF3500 DOMAIN-CONTAINING PROTEIN"/>
    <property type="match status" value="1"/>
</dbReference>
<dbReference type="PROSITE" id="PS51257">
    <property type="entry name" value="PROKAR_LIPOPROTEIN"/>
    <property type="match status" value="1"/>
</dbReference>
<evidence type="ECO:0000256" key="1">
    <source>
        <dbReference type="SAM" id="SignalP"/>
    </source>
</evidence>
<organism evidence="2 3">
    <name type="scientific">Flavilitoribacter nigricans (strain ATCC 23147 / DSM 23189 / NBRC 102662 / NCIMB 1420 / SS-2)</name>
    <name type="common">Lewinella nigricans</name>
    <dbReference type="NCBI Taxonomy" id="1122177"/>
    <lineage>
        <taxon>Bacteria</taxon>
        <taxon>Pseudomonadati</taxon>
        <taxon>Bacteroidota</taxon>
        <taxon>Saprospiria</taxon>
        <taxon>Saprospirales</taxon>
        <taxon>Lewinellaceae</taxon>
        <taxon>Flavilitoribacter</taxon>
    </lineage>
</organism>
<keyword evidence="3" id="KW-1185">Reference proteome</keyword>
<feature type="chain" id="PRO_5012180811" description="DUF3500 domain-containing protein" evidence="1">
    <location>
        <begin position="29"/>
        <end position="437"/>
    </location>
</feature>
<evidence type="ECO:0000313" key="3">
    <source>
        <dbReference type="Proteomes" id="UP000223913"/>
    </source>
</evidence>
<evidence type="ECO:0000313" key="2">
    <source>
        <dbReference type="EMBL" id="PHN02291.1"/>
    </source>
</evidence>
<dbReference type="RefSeq" id="WP_099154319.1">
    <property type="nucleotide sequence ID" value="NZ_PDUD01000042.1"/>
</dbReference>
<accession>A0A2D0N183</accession>